<dbReference type="KEGG" id="dci:103513890"/>
<evidence type="ECO:0000313" key="3">
    <source>
        <dbReference type="RefSeq" id="XP_008476965.1"/>
    </source>
</evidence>
<dbReference type="Proteomes" id="UP000079169">
    <property type="component" value="Unplaced"/>
</dbReference>
<evidence type="ECO:0000313" key="2">
    <source>
        <dbReference type="Proteomes" id="UP000079169"/>
    </source>
</evidence>
<dbReference type="AlphaFoldDB" id="A0A1S3D927"/>
<dbReference type="STRING" id="121845.A0A1S3D927"/>
<dbReference type="GeneID" id="103513890"/>
<accession>A0A1S3D927</accession>
<gene>
    <name evidence="3" type="primary">LOC103513890</name>
</gene>
<feature type="region of interest" description="Disordered" evidence="1">
    <location>
        <begin position="153"/>
        <end position="177"/>
    </location>
</feature>
<reference evidence="3" key="1">
    <citation type="submission" date="2025-08" db="UniProtKB">
        <authorList>
            <consortium name="RefSeq"/>
        </authorList>
    </citation>
    <scope>IDENTIFICATION</scope>
</reference>
<protein>
    <submittedName>
        <fullName evidence="3">Uncharacterized protein LOC103513890</fullName>
    </submittedName>
</protein>
<name>A0A1S3D927_DIACI</name>
<dbReference type="RefSeq" id="XP_008476965.1">
    <property type="nucleotide sequence ID" value="XM_008478743.1"/>
</dbReference>
<keyword evidence="2" id="KW-1185">Reference proteome</keyword>
<evidence type="ECO:0000256" key="1">
    <source>
        <dbReference type="SAM" id="MobiDB-lite"/>
    </source>
</evidence>
<feature type="compositionally biased region" description="Basic and acidic residues" evidence="1">
    <location>
        <begin position="161"/>
        <end position="171"/>
    </location>
</feature>
<organism evidence="2 3">
    <name type="scientific">Diaphorina citri</name>
    <name type="common">Asian citrus psyllid</name>
    <dbReference type="NCBI Taxonomy" id="121845"/>
    <lineage>
        <taxon>Eukaryota</taxon>
        <taxon>Metazoa</taxon>
        <taxon>Ecdysozoa</taxon>
        <taxon>Arthropoda</taxon>
        <taxon>Hexapoda</taxon>
        <taxon>Insecta</taxon>
        <taxon>Pterygota</taxon>
        <taxon>Neoptera</taxon>
        <taxon>Paraneoptera</taxon>
        <taxon>Hemiptera</taxon>
        <taxon>Sternorrhyncha</taxon>
        <taxon>Psylloidea</taxon>
        <taxon>Psyllidae</taxon>
        <taxon>Diaphorininae</taxon>
        <taxon>Diaphorina</taxon>
    </lineage>
</organism>
<dbReference type="PaxDb" id="121845-A0A1S3D927"/>
<proteinExistence type="predicted"/>
<dbReference type="OMA" id="FAVIDSH"/>
<sequence>MAILNTFFKKEDNQLITYKSGDRCSQIDFILARRQHLKEVRNCKVINGESVAPQHKLLVIDTSFMITRKKVRKTTTPKIRWWKLKDPFLKMEFKRQAVRDISQSECQYLWSSYKSVILNVGESVLGMTSGKGRPKDKETWWWNQEVKEKIKEKKEAKKKWDKTNKHEDKREYKRAKKEAKRAVAQAKAKQLAELHKEMETPEGEKNLYRLARERDKASKDFTHIKQIKNNEGVVLKGEEEIKHRWREYFTTLLNEENSRRLDYQPKKACQTWE</sequence>